<feature type="compositionally biased region" description="Basic and acidic residues" evidence="1">
    <location>
        <begin position="476"/>
        <end position="487"/>
    </location>
</feature>
<dbReference type="EMBL" id="JABFUD020000010">
    <property type="protein sequence ID" value="KAI5074556.1"/>
    <property type="molecule type" value="Genomic_DNA"/>
</dbReference>
<accession>A0A9D4UV61</accession>
<feature type="region of interest" description="Disordered" evidence="1">
    <location>
        <begin position="376"/>
        <end position="396"/>
    </location>
</feature>
<evidence type="ECO:0000313" key="2">
    <source>
        <dbReference type="EMBL" id="KAI5074556.1"/>
    </source>
</evidence>
<dbReference type="PANTHER" id="PTHR35729">
    <property type="entry name" value="T1B9.12 PROTEIN"/>
    <property type="match status" value="1"/>
</dbReference>
<comment type="caution">
    <text evidence="2">The sequence shown here is derived from an EMBL/GenBank/DDBJ whole genome shotgun (WGS) entry which is preliminary data.</text>
</comment>
<evidence type="ECO:0000313" key="3">
    <source>
        <dbReference type="Proteomes" id="UP000886520"/>
    </source>
</evidence>
<dbReference type="Proteomes" id="UP000886520">
    <property type="component" value="Chromosome 10"/>
</dbReference>
<feature type="region of interest" description="Disordered" evidence="1">
    <location>
        <begin position="580"/>
        <end position="600"/>
    </location>
</feature>
<name>A0A9D4UV61_ADICA</name>
<feature type="compositionally biased region" description="Polar residues" evidence="1">
    <location>
        <begin position="627"/>
        <end position="646"/>
    </location>
</feature>
<feature type="compositionally biased region" description="Polar residues" evidence="1">
    <location>
        <begin position="465"/>
        <end position="474"/>
    </location>
</feature>
<proteinExistence type="predicted"/>
<feature type="compositionally biased region" description="Polar residues" evidence="1">
    <location>
        <begin position="536"/>
        <end position="548"/>
    </location>
</feature>
<feature type="region of interest" description="Disordered" evidence="1">
    <location>
        <begin position="612"/>
        <end position="646"/>
    </location>
</feature>
<evidence type="ECO:0000256" key="1">
    <source>
        <dbReference type="SAM" id="MobiDB-lite"/>
    </source>
</evidence>
<dbReference type="AlphaFoldDB" id="A0A9D4UV61"/>
<dbReference type="PANTHER" id="PTHR35729:SF1">
    <property type="entry name" value="T1B9.12 PROTEIN"/>
    <property type="match status" value="1"/>
</dbReference>
<reference evidence="2" key="1">
    <citation type="submission" date="2021-01" db="EMBL/GenBank/DDBJ databases">
        <title>Adiantum capillus-veneris genome.</title>
        <authorList>
            <person name="Fang Y."/>
            <person name="Liao Q."/>
        </authorList>
    </citation>
    <scope>NUCLEOTIDE SEQUENCE</scope>
    <source>
        <strain evidence="2">H3</strain>
        <tissue evidence="2">Leaf</tissue>
    </source>
</reference>
<gene>
    <name evidence="2" type="ORF">GOP47_0010517</name>
</gene>
<feature type="region of interest" description="Disordered" evidence="1">
    <location>
        <begin position="463"/>
        <end position="560"/>
    </location>
</feature>
<keyword evidence="3" id="KW-1185">Reference proteome</keyword>
<feature type="compositionally biased region" description="Basic and acidic residues" evidence="1">
    <location>
        <begin position="506"/>
        <end position="520"/>
    </location>
</feature>
<organism evidence="2 3">
    <name type="scientific">Adiantum capillus-veneris</name>
    <name type="common">Maidenhair fern</name>
    <dbReference type="NCBI Taxonomy" id="13818"/>
    <lineage>
        <taxon>Eukaryota</taxon>
        <taxon>Viridiplantae</taxon>
        <taxon>Streptophyta</taxon>
        <taxon>Embryophyta</taxon>
        <taxon>Tracheophyta</taxon>
        <taxon>Polypodiopsida</taxon>
        <taxon>Polypodiidae</taxon>
        <taxon>Polypodiales</taxon>
        <taxon>Pteridineae</taxon>
        <taxon>Pteridaceae</taxon>
        <taxon>Vittarioideae</taxon>
        <taxon>Adiantum</taxon>
    </lineage>
</organism>
<dbReference type="OrthoDB" id="1920067at2759"/>
<sequence>MINWLCGAPPARPPHSAAVKASVTDHHASVVSITGITPICSSKDNGGRGDRGALIATFGFPSGDIEEHGTTHPASPKASSPIRGVGILIHPTLVLTTHSTIPSPHCIKDAEITFCRDVSSLTYIKRKFVPDIFFETNVELDLTVVSCEIVAPDLSYSLPLDTTKLRRRAIRKDHPIFIMGCQVRKPDDIVIMEGCISGVVRSEPLQNNVFLRFQTAGDEIWMPGTAGFDEFGSFAFIVTKSPAKLQEDMQSPSFKLNNEQVGIVDSYLSPDRSQASPISARFFGHKRKQWATCVQAIKEWVQPLWKENRNEVFEGSMQPLKLAKQLRRPSTPGDALFRQKSFTPRNSISTIAEGHSPLCGKTGNDVEKADITAQELAGSSREMKVEPSPSPCMEESSGVQAMVPASADQHREPDVEMEKAHPPKRAITYKQRLSKNIVFTALSKQNNGLKKLTQRAIKSKKTAMESVSVQTTTPPDVEKELPDEFKDPNPVVSIRRASEESAEAGVRSEFKKTNGGREKWSLPGELDPIVKKSESKQPGLSKGSNAIGSSAKRGMQSQRPGASAWIDTYYSLGRSRSDHRLKFSRPGLSSASTSTRDQRDIPLAVDGHLFGADKDYGYDTQVPEDNPTPNMQRSLSSPASSVYNKPTISYMQRRSLNQREQLARRVFQSSNSPRWS</sequence>
<protein>
    <submittedName>
        <fullName evidence="2">Uncharacterized protein</fullName>
    </submittedName>
</protein>